<dbReference type="EMBL" id="VSSQ01016817">
    <property type="protein sequence ID" value="MPM58541.1"/>
    <property type="molecule type" value="Genomic_DNA"/>
</dbReference>
<sequence>MLKLGEVVATCEVTVNGQSAGVLISPPYELDITGLVKDGKNDIEVLVYSTLSNHYQTIPTPYRGEPRAGLIGPVLMSVYE</sequence>
<reference evidence="1" key="1">
    <citation type="submission" date="2019-08" db="EMBL/GenBank/DDBJ databases">
        <authorList>
            <person name="Kucharzyk K."/>
            <person name="Murdoch R.W."/>
            <person name="Higgins S."/>
            <person name="Loffler F."/>
        </authorList>
    </citation>
    <scope>NUCLEOTIDE SEQUENCE</scope>
</reference>
<gene>
    <name evidence="1" type="ORF">SDC9_105372</name>
</gene>
<dbReference type="Gene3D" id="2.60.120.260">
    <property type="entry name" value="Galactose-binding domain-like"/>
    <property type="match status" value="1"/>
</dbReference>
<comment type="caution">
    <text evidence="1">The sequence shown here is derived from an EMBL/GenBank/DDBJ whole genome shotgun (WGS) entry which is preliminary data.</text>
</comment>
<dbReference type="PANTHER" id="PTHR36848:SF2">
    <property type="entry name" value="SECRETED PROTEIN"/>
    <property type="match status" value="1"/>
</dbReference>
<dbReference type="SUPFAM" id="SSF49785">
    <property type="entry name" value="Galactose-binding domain-like"/>
    <property type="match status" value="1"/>
</dbReference>
<dbReference type="InterPro" id="IPR008979">
    <property type="entry name" value="Galactose-bd-like_sf"/>
</dbReference>
<protein>
    <recommendedName>
        <fullName evidence="2">Glycosyl hydrolases family 2 sugar binding domain-containing protein</fullName>
    </recommendedName>
</protein>
<accession>A0A645B1V3</accession>
<evidence type="ECO:0000313" key="1">
    <source>
        <dbReference type="EMBL" id="MPM58541.1"/>
    </source>
</evidence>
<dbReference type="PANTHER" id="PTHR36848">
    <property type="entry name" value="DNA-BINDING PROTEIN (PUTATIVE SECRETED PROTEIN)-RELATED"/>
    <property type="match status" value="1"/>
</dbReference>
<dbReference type="InterPro" id="IPR053161">
    <property type="entry name" value="Ulvan_degrading_GH"/>
</dbReference>
<proteinExistence type="predicted"/>
<name>A0A645B1V3_9ZZZZ</name>
<evidence type="ECO:0008006" key="2">
    <source>
        <dbReference type="Google" id="ProtNLM"/>
    </source>
</evidence>
<organism evidence="1">
    <name type="scientific">bioreactor metagenome</name>
    <dbReference type="NCBI Taxonomy" id="1076179"/>
    <lineage>
        <taxon>unclassified sequences</taxon>
        <taxon>metagenomes</taxon>
        <taxon>ecological metagenomes</taxon>
    </lineage>
</organism>
<dbReference type="AlphaFoldDB" id="A0A645B1V3"/>